<feature type="chain" id="PRO_5044569006" evidence="4">
    <location>
        <begin position="28"/>
        <end position="475"/>
    </location>
</feature>
<reference evidence="6" key="2">
    <citation type="submission" date="2017-06" db="EMBL/GenBank/DDBJ databases">
        <title>The pomegranate genome and the genomics of punicalagin biosynthesis.</title>
        <authorList>
            <person name="Xu C."/>
        </authorList>
    </citation>
    <scope>NUCLEOTIDE SEQUENCE [LARGE SCALE GENOMIC DNA]</scope>
    <source>
        <tissue evidence="6">Fresh leaf</tissue>
    </source>
</reference>
<dbReference type="Proteomes" id="UP000515151">
    <property type="component" value="Chromosome 6"/>
</dbReference>
<dbReference type="InterPro" id="IPR001461">
    <property type="entry name" value="Aspartic_peptidase_A1"/>
</dbReference>
<dbReference type="AlphaFoldDB" id="A0A218WSJ2"/>
<dbReference type="InterPro" id="IPR021109">
    <property type="entry name" value="Peptidase_aspartic_dom_sf"/>
</dbReference>
<evidence type="ECO:0000313" key="7">
    <source>
        <dbReference type="Proteomes" id="UP000197138"/>
    </source>
</evidence>
<keyword evidence="4" id="KW-0732">Signal</keyword>
<protein>
    <submittedName>
        <fullName evidence="9">Aspartyl protease family protein At5g10770-like</fullName>
    </submittedName>
</protein>
<proteinExistence type="inferred from homology"/>
<comment type="similarity">
    <text evidence="1">Belongs to the peptidase A1 family.</text>
</comment>
<keyword evidence="8" id="KW-1185">Reference proteome</keyword>
<organism evidence="6 7">
    <name type="scientific">Punica granatum</name>
    <name type="common">Pomegranate</name>
    <dbReference type="NCBI Taxonomy" id="22663"/>
    <lineage>
        <taxon>Eukaryota</taxon>
        <taxon>Viridiplantae</taxon>
        <taxon>Streptophyta</taxon>
        <taxon>Embryophyta</taxon>
        <taxon>Tracheophyta</taxon>
        <taxon>Spermatophyta</taxon>
        <taxon>Magnoliopsida</taxon>
        <taxon>eudicotyledons</taxon>
        <taxon>Gunneridae</taxon>
        <taxon>Pentapetalae</taxon>
        <taxon>rosids</taxon>
        <taxon>malvids</taxon>
        <taxon>Myrtales</taxon>
        <taxon>Lythraceae</taxon>
        <taxon>Punica</taxon>
    </lineage>
</organism>
<dbReference type="Pfam" id="PF00026">
    <property type="entry name" value="Asp"/>
    <property type="match status" value="1"/>
</dbReference>
<sequence>MAVFRSRTSALFLLLLVLLFHLPLLFSGRELEKKHVHGADMGLNSYRHMLKMKSLVPASTCNPPPTERVGSLPLVHRQGPGSPLLEERPQRRNSTLIFLWDQPRINSIRRSLASSSSSPSSIGNDLDGTNLRIPVIPSEGGREYVVTVGLGTPTRDLPMIFDTGSNLTWTQCLPCPTQGCCPQIDRCFEPSKSSTYSDPSCSPSCNYSASYADNSFSYGYYAQDTLTLSADYTFPNFIFGCGQNNSDGFSNNAGILGLARGDYSLISQTTSTFALIFCYCIPPTYNGQGYLLFGMGALKNCQTNQYTSILPDQTKPSWYFVELLGITIGNQTLEFSELVPSSSSSRTIIDSGTTISRLPPSVYAALRDEFKKEMSEYPVARQHLPSLGLDTCYNLEGYDSVALPKVVLNFDGADVNVDPSGVVWRESDSQVCLAFTPKEKENDQTIIGSTQQRNLNILYNIQENKVEFGTGSCGS</sequence>
<dbReference type="PANTHER" id="PTHR13683">
    <property type="entry name" value="ASPARTYL PROTEASES"/>
    <property type="match status" value="1"/>
</dbReference>
<dbReference type="RefSeq" id="XP_031399840.1">
    <property type="nucleotide sequence ID" value="XM_031543980.1"/>
</dbReference>
<gene>
    <name evidence="9" type="primary">LOC116210158</name>
    <name evidence="6" type="ORF">CDL15_Pgr009478</name>
</gene>
<dbReference type="FunFam" id="2.40.70.10:FF:000049">
    <property type="entry name" value="Aspartyl protease AED1"/>
    <property type="match status" value="1"/>
</dbReference>
<evidence type="ECO:0000259" key="5">
    <source>
        <dbReference type="PROSITE" id="PS51767"/>
    </source>
</evidence>
<feature type="active site" evidence="2">
    <location>
        <position position="162"/>
    </location>
</feature>
<feature type="signal peptide" evidence="4">
    <location>
        <begin position="1"/>
        <end position="27"/>
    </location>
</feature>
<dbReference type="EMBL" id="MTKT01003224">
    <property type="protein sequence ID" value="OWM75834.1"/>
    <property type="molecule type" value="Genomic_DNA"/>
</dbReference>
<feature type="region of interest" description="Disordered" evidence="3">
    <location>
        <begin position="59"/>
        <end position="87"/>
    </location>
</feature>
<dbReference type="GO" id="GO:0006508">
    <property type="term" value="P:proteolysis"/>
    <property type="evidence" value="ECO:0007669"/>
    <property type="project" value="InterPro"/>
</dbReference>
<dbReference type="SUPFAM" id="SSF50630">
    <property type="entry name" value="Acid proteases"/>
    <property type="match status" value="1"/>
</dbReference>
<evidence type="ECO:0000313" key="8">
    <source>
        <dbReference type="Proteomes" id="UP000515151"/>
    </source>
</evidence>
<dbReference type="Gene3D" id="2.40.70.10">
    <property type="entry name" value="Acid Proteases"/>
    <property type="match status" value="2"/>
</dbReference>
<dbReference type="PROSITE" id="PS51767">
    <property type="entry name" value="PEPTIDASE_A1"/>
    <property type="match status" value="1"/>
</dbReference>
<dbReference type="Proteomes" id="UP000197138">
    <property type="component" value="Unassembled WGS sequence"/>
</dbReference>
<evidence type="ECO:0000256" key="2">
    <source>
        <dbReference type="PIRSR" id="PIRSR601461-1"/>
    </source>
</evidence>
<dbReference type="PANTHER" id="PTHR13683:SF750">
    <property type="entry name" value="ASPARTYL PROTEASE AED1"/>
    <property type="match status" value="1"/>
</dbReference>
<reference evidence="9" key="4">
    <citation type="submission" date="2025-04" db="UniProtKB">
        <authorList>
            <consortium name="RefSeq"/>
        </authorList>
    </citation>
    <scope>IDENTIFICATION</scope>
    <source>
        <tissue evidence="9">Leaf</tissue>
    </source>
</reference>
<name>A0A218WSJ2_PUNGR</name>
<evidence type="ECO:0000313" key="6">
    <source>
        <dbReference type="EMBL" id="OWM75834.1"/>
    </source>
</evidence>
<dbReference type="InterPro" id="IPR033121">
    <property type="entry name" value="PEPTIDASE_A1"/>
</dbReference>
<dbReference type="OrthoDB" id="851051at2759"/>
<feature type="domain" description="Peptidase A1" evidence="5">
    <location>
        <begin position="144"/>
        <end position="469"/>
    </location>
</feature>
<evidence type="ECO:0000313" key="9">
    <source>
        <dbReference type="RefSeq" id="XP_031399840.1"/>
    </source>
</evidence>
<evidence type="ECO:0000256" key="4">
    <source>
        <dbReference type="SAM" id="SignalP"/>
    </source>
</evidence>
<evidence type="ECO:0000256" key="3">
    <source>
        <dbReference type="SAM" id="MobiDB-lite"/>
    </source>
</evidence>
<dbReference type="GO" id="GO:0004190">
    <property type="term" value="F:aspartic-type endopeptidase activity"/>
    <property type="evidence" value="ECO:0007669"/>
    <property type="project" value="InterPro"/>
</dbReference>
<feature type="active site" evidence="2">
    <location>
        <position position="350"/>
    </location>
</feature>
<evidence type="ECO:0000256" key="1">
    <source>
        <dbReference type="ARBA" id="ARBA00007447"/>
    </source>
</evidence>
<reference evidence="7" key="1">
    <citation type="journal article" date="2017" name="Plant J.">
        <title>The pomegranate (Punica granatum L.) genome and the genomics of punicalagin biosynthesis.</title>
        <authorList>
            <person name="Qin G."/>
            <person name="Xu C."/>
            <person name="Ming R."/>
            <person name="Tang H."/>
            <person name="Guyot R."/>
            <person name="Kramer E.M."/>
            <person name="Hu Y."/>
            <person name="Yi X."/>
            <person name="Qi Y."/>
            <person name="Xu X."/>
            <person name="Gao Z."/>
            <person name="Pan H."/>
            <person name="Jian J."/>
            <person name="Tian Y."/>
            <person name="Yue Z."/>
            <person name="Xu Y."/>
        </authorList>
    </citation>
    <scope>NUCLEOTIDE SEQUENCE [LARGE SCALE GENOMIC DNA]</scope>
    <source>
        <strain evidence="7">cv. Dabenzi</strain>
    </source>
</reference>
<dbReference type="GeneID" id="116210158"/>
<accession>A0A218WSJ2</accession>
<reference evidence="8" key="3">
    <citation type="journal article" date="2020" name="Plant Biotechnol. J.">
        <title>The pomegranate (Punica granatum L.) draft genome dissects genetic divergence between soft- and hard-seeded cultivars.</title>
        <authorList>
            <person name="Luo X."/>
            <person name="Li H."/>
            <person name="Wu Z."/>
            <person name="Yao W."/>
            <person name="Zhao P."/>
            <person name="Cao D."/>
            <person name="Yu H."/>
            <person name="Li K."/>
            <person name="Poudel K."/>
            <person name="Zhao D."/>
            <person name="Zhang F."/>
            <person name="Xia X."/>
            <person name="Chen L."/>
            <person name="Wang Q."/>
            <person name="Jing D."/>
            <person name="Cao S."/>
        </authorList>
    </citation>
    <scope>NUCLEOTIDE SEQUENCE [LARGE SCALE GENOMIC DNA]</scope>
</reference>